<evidence type="ECO:0000256" key="7">
    <source>
        <dbReference type="ARBA" id="ARBA00019161"/>
    </source>
</evidence>
<evidence type="ECO:0000256" key="11">
    <source>
        <dbReference type="ARBA" id="ARBA00022840"/>
    </source>
</evidence>
<keyword evidence="11" id="KW-0067">ATP-binding</keyword>
<evidence type="ECO:0000256" key="14">
    <source>
        <dbReference type="ARBA" id="ARBA00042102"/>
    </source>
</evidence>
<dbReference type="InterPro" id="IPR004399">
    <property type="entry name" value="HMP/HMP-P_kinase_dom"/>
</dbReference>
<evidence type="ECO:0000256" key="12">
    <source>
        <dbReference type="ARBA" id="ARBA00022977"/>
    </source>
</evidence>
<dbReference type="OrthoDB" id="9810880at2"/>
<dbReference type="InterPro" id="IPR029056">
    <property type="entry name" value="Ribokinase-like"/>
</dbReference>
<evidence type="ECO:0000313" key="18">
    <source>
        <dbReference type="Proteomes" id="UP000093482"/>
    </source>
</evidence>
<dbReference type="EC" id="2.7.4.7" evidence="6"/>
<evidence type="ECO:0000256" key="2">
    <source>
        <dbReference type="ARBA" id="ARBA00000565"/>
    </source>
</evidence>
<dbReference type="GO" id="GO:0008972">
    <property type="term" value="F:phosphomethylpyrimidine kinase activity"/>
    <property type="evidence" value="ECO:0007669"/>
    <property type="project" value="UniProtKB-EC"/>
</dbReference>
<dbReference type="GO" id="GO:0009228">
    <property type="term" value="P:thiamine biosynthetic process"/>
    <property type="evidence" value="ECO:0007669"/>
    <property type="project" value="UniProtKB-KW"/>
</dbReference>
<dbReference type="SUPFAM" id="SSF53613">
    <property type="entry name" value="Ribokinase-like"/>
    <property type="match status" value="1"/>
</dbReference>
<dbReference type="InterPro" id="IPR013749">
    <property type="entry name" value="PM/HMP-P_kinase-1"/>
</dbReference>
<dbReference type="EC" id="2.7.1.49" evidence="5"/>
<comment type="similarity">
    <text evidence="4">Belongs to the ThiD family.</text>
</comment>
<organism evidence="17 18">
    <name type="scientific">Caryophanon latum</name>
    <dbReference type="NCBI Taxonomy" id="33977"/>
    <lineage>
        <taxon>Bacteria</taxon>
        <taxon>Bacillati</taxon>
        <taxon>Bacillota</taxon>
        <taxon>Bacilli</taxon>
        <taxon>Bacillales</taxon>
        <taxon>Caryophanaceae</taxon>
        <taxon>Caryophanon</taxon>
    </lineage>
</organism>
<evidence type="ECO:0000259" key="16">
    <source>
        <dbReference type="Pfam" id="PF08543"/>
    </source>
</evidence>
<sequence length="270" mass="28307">MIACTIAGSDSGGGAGIQADVKTFQELGVFGTTAITALTAQNTLGVHDIHAVAPAFVVAQLDAILADFDVKAVKTGMLFSSDIIEAVASRLKVEHLPLIIDPVMIAKGGQSLLQQQAIDALKTYLLPLATVCTPNIPEAEALTGIVIDSEETMQQAASHLLACGVQYVVIKGGHAAGNTARDAIFTQHDAPFYVETSRADTKHTHGTGCTFSAAVTACIAKNLSVRDAIIEAKRFVDAAIKHPLGIGQGFGPTNHFAYNQKLAKENVYVL</sequence>
<accession>A0A1C0YZQ3</accession>
<comment type="pathway">
    <text evidence="13">Cofactor biosynthesis; thiamine diphosphate biosynthesis; 4-amino-2-methyl-5-diphosphomethylpyrimidine from 5-amino-1-(5-phospho-D-ribosyl)imidazole: step 2/3.</text>
</comment>
<dbReference type="FunFam" id="3.40.1190.20:FF:000003">
    <property type="entry name" value="Phosphomethylpyrimidine kinase ThiD"/>
    <property type="match status" value="1"/>
</dbReference>
<evidence type="ECO:0000313" key="17">
    <source>
        <dbReference type="EMBL" id="OCS92674.1"/>
    </source>
</evidence>
<dbReference type="GO" id="GO:0005524">
    <property type="term" value="F:ATP binding"/>
    <property type="evidence" value="ECO:0007669"/>
    <property type="project" value="UniProtKB-KW"/>
</dbReference>
<feature type="domain" description="Pyridoxamine kinase/Phosphomethylpyrimidine kinase" evidence="16">
    <location>
        <begin position="10"/>
        <end position="254"/>
    </location>
</feature>
<evidence type="ECO:0000256" key="6">
    <source>
        <dbReference type="ARBA" id="ARBA00012963"/>
    </source>
</evidence>
<dbReference type="CDD" id="cd01169">
    <property type="entry name" value="HMPP_kinase"/>
    <property type="match status" value="1"/>
</dbReference>
<keyword evidence="18" id="KW-1185">Reference proteome</keyword>
<keyword evidence="8" id="KW-0808">Transferase</keyword>
<gene>
    <name evidence="17" type="ORF">A6K76_06240</name>
</gene>
<comment type="pathway">
    <text evidence="3">Cofactor biosynthesis; thiamine diphosphate biosynthesis; 4-amino-2-methyl-5-diphosphomethylpyrimidine from 5-amino-1-(5-phospho-D-ribosyl)imidazole: step 3/3.</text>
</comment>
<evidence type="ECO:0000256" key="9">
    <source>
        <dbReference type="ARBA" id="ARBA00022741"/>
    </source>
</evidence>
<protein>
    <recommendedName>
        <fullName evidence="7">Hydroxymethylpyrimidine/phosphomethylpyrimidine kinase</fullName>
        <ecNumber evidence="5">2.7.1.49</ecNumber>
        <ecNumber evidence="6">2.7.4.7</ecNumber>
    </recommendedName>
    <alternativeName>
        <fullName evidence="14">Hydroxymethylpyrimidine kinase</fullName>
    </alternativeName>
    <alternativeName>
        <fullName evidence="15">Hydroxymethylpyrimidine phosphate kinase</fullName>
    </alternativeName>
</protein>
<evidence type="ECO:0000256" key="10">
    <source>
        <dbReference type="ARBA" id="ARBA00022777"/>
    </source>
</evidence>
<evidence type="ECO:0000256" key="4">
    <source>
        <dbReference type="ARBA" id="ARBA00009879"/>
    </source>
</evidence>
<reference evidence="17 18" key="1">
    <citation type="submission" date="2016-07" db="EMBL/GenBank/DDBJ databases">
        <title>Caryophanon latum genome sequencing.</title>
        <authorList>
            <person name="Verma A."/>
            <person name="Pal Y."/>
            <person name="Krishnamurthi S."/>
        </authorList>
    </citation>
    <scope>NUCLEOTIDE SEQUENCE [LARGE SCALE GENOMIC DNA]</scope>
    <source>
        <strain evidence="17 18">DSM 14151</strain>
    </source>
</reference>
<dbReference type="GO" id="GO:0005829">
    <property type="term" value="C:cytosol"/>
    <property type="evidence" value="ECO:0007669"/>
    <property type="project" value="TreeGrafter"/>
</dbReference>
<dbReference type="Pfam" id="PF08543">
    <property type="entry name" value="Phos_pyr_kin"/>
    <property type="match status" value="1"/>
</dbReference>
<proteinExistence type="inferred from homology"/>
<comment type="catalytic activity">
    <reaction evidence="1">
        <text>4-amino-5-hydroxymethyl-2-methylpyrimidine + ATP = 4-amino-2-methyl-5-(phosphooxymethyl)pyrimidine + ADP + H(+)</text>
        <dbReference type="Rhea" id="RHEA:23096"/>
        <dbReference type="ChEBI" id="CHEBI:15378"/>
        <dbReference type="ChEBI" id="CHEBI:16892"/>
        <dbReference type="ChEBI" id="CHEBI:30616"/>
        <dbReference type="ChEBI" id="CHEBI:58354"/>
        <dbReference type="ChEBI" id="CHEBI:456216"/>
        <dbReference type="EC" id="2.7.1.49"/>
    </reaction>
</comment>
<evidence type="ECO:0000256" key="8">
    <source>
        <dbReference type="ARBA" id="ARBA00022679"/>
    </source>
</evidence>
<dbReference type="PANTHER" id="PTHR20858">
    <property type="entry name" value="PHOSPHOMETHYLPYRIMIDINE KINASE"/>
    <property type="match status" value="1"/>
</dbReference>
<comment type="caution">
    <text evidence="17">The sequence shown here is derived from an EMBL/GenBank/DDBJ whole genome shotgun (WGS) entry which is preliminary data.</text>
</comment>
<keyword evidence="10 17" id="KW-0418">Kinase</keyword>
<dbReference type="Proteomes" id="UP000093482">
    <property type="component" value="Unassembled WGS sequence"/>
</dbReference>
<keyword evidence="9" id="KW-0547">Nucleotide-binding</keyword>
<comment type="catalytic activity">
    <reaction evidence="2">
        <text>4-amino-2-methyl-5-(phosphooxymethyl)pyrimidine + ATP = 4-amino-2-methyl-5-(diphosphooxymethyl)pyrimidine + ADP</text>
        <dbReference type="Rhea" id="RHEA:19893"/>
        <dbReference type="ChEBI" id="CHEBI:30616"/>
        <dbReference type="ChEBI" id="CHEBI:57841"/>
        <dbReference type="ChEBI" id="CHEBI:58354"/>
        <dbReference type="ChEBI" id="CHEBI:456216"/>
        <dbReference type="EC" id="2.7.4.7"/>
    </reaction>
</comment>
<evidence type="ECO:0000256" key="1">
    <source>
        <dbReference type="ARBA" id="ARBA00000151"/>
    </source>
</evidence>
<dbReference type="EMBL" id="MATO01000014">
    <property type="protein sequence ID" value="OCS92674.1"/>
    <property type="molecule type" value="Genomic_DNA"/>
</dbReference>
<evidence type="ECO:0000256" key="13">
    <source>
        <dbReference type="ARBA" id="ARBA00037917"/>
    </source>
</evidence>
<name>A0A1C0YZQ3_9BACL</name>
<evidence type="ECO:0000256" key="3">
    <source>
        <dbReference type="ARBA" id="ARBA00004769"/>
    </source>
</evidence>
<evidence type="ECO:0000256" key="5">
    <source>
        <dbReference type="ARBA" id="ARBA00012135"/>
    </source>
</evidence>
<dbReference type="NCBIfam" id="TIGR00097">
    <property type="entry name" value="HMP-P_kinase"/>
    <property type="match status" value="1"/>
</dbReference>
<dbReference type="PANTHER" id="PTHR20858:SF17">
    <property type="entry name" value="HYDROXYMETHYLPYRIMIDINE_PHOSPHOMETHYLPYRIMIDINE KINASE THI20-RELATED"/>
    <property type="match status" value="1"/>
</dbReference>
<dbReference type="GO" id="GO:0008902">
    <property type="term" value="F:hydroxymethylpyrimidine kinase activity"/>
    <property type="evidence" value="ECO:0007669"/>
    <property type="project" value="UniProtKB-EC"/>
</dbReference>
<dbReference type="AlphaFoldDB" id="A0A1C0YZQ3"/>
<dbReference type="Gene3D" id="3.40.1190.20">
    <property type="match status" value="1"/>
</dbReference>
<dbReference type="RefSeq" id="WP_066462265.1">
    <property type="nucleotide sequence ID" value="NZ_MATO01000014.1"/>
</dbReference>
<keyword evidence="12" id="KW-0784">Thiamine biosynthesis</keyword>
<evidence type="ECO:0000256" key="15">
    <source>
        <dbReference type="ARBA" id="ARBA00043176"/>
    </source>
</evidence>